<dbReference type="InterPro" id="IPR000070">
    <property type="entry name" value="Pectinesterase_cat"/>
</dbReference>
<dbReference type="GO" id="GO:0042545">
    <property type="term" value="P:cell wall modification"/>
    <property type="evidence" value="ECO:0007669"/>
    <property type="project" value="InterPro"/>
</dbReference>
<evidence type="ECO:0000313" key="3">
    <source>
        <dbReference type="EMBL" id="KAG8049195.1"/>
    </source>
</evidence>
<evidence type="ECO:0000259" key="2">
    <source>
        <dbReference type="Pfam" id="PF01095"/>
    </source>
</evidence>
<dbReference type="EMBL" id="JAAALK010000289">
    <property type="protein sequence ID" value="KAG8049195.1"/>
    <property type="molecule type" value="Genomic_DNA"/>
</dbReference>
<protein>
    <recommendedName>
        <fullName evidence="2">Pectinesterase catalytic domain-containing protein</fullName>
    </recommendedName>
</protein>
<evidence type="ECO:0000256" key="1">
    <source>
        <dbReference type="ARBA" id="ARBA00022801"/>
    </source>
</evidence>
<dbReference type="Proteomes" id="UP000729402">
    <property type="component" value="Unassembled WGS sequence"/>
</dbReference>
<dbReference type="OrthoDB" id="2019149at2759"/>
<keyword evidence="4" id="KW-1185">Reference proteome</keyword>
<gene>
    <name evidence="3" type="ORF">GUJ93_ZPchr0009g1918</name>
</gene>
<evidence type="ECO:0000313" key="4">
    <source>
        <dbReference type="Proteomes" id="UP000729402"/>
    </source>
</evidence>
<dbReference type="AlphaFoldDB" id="A0A8J5RRN3"/>
<dbReference type="GO" id="GO:0030599">
    <property type="term" value="F:pectinesterase activity"/>
    <property type="evidence" value="ECO:0007669"/>
    <property type="project" value="InterPro"/>
</dbReference>
<proteinExistence type="predicted"/>
<keyword evidence="1" id="KW-0378">Hydrolase</keyword>
<dbReference type="Pfam" id="PF01095">
    <property type="entry name" value="Pectinesterase"/>
    <property type="match status" value="1"/>
</dbReference>
<comment type="caution">
    <text evidence="3">The sequence shown here is derived from an EMBL/GenBank/DDBJ whole genome shotgun (WGS) entry which is preliminary data.</text>
</comment>
<feature type="domain" description="Pectinesterase catalytic" evidence="2">
    <location>
        <begin position="27"/>
        <end position="148"/>
    </location>
</feature>
<sequence>MPKSGQKLDVKRRLLLVSPGSLEFKPNVTVATDGSGIFKTINEALAKVPLMSTSTYMMYMKTGIYKEYVLVASNVTNLVMIGDDATKTIITGNRSVMMNITTKNTTTMEVIGNGFFMHGISVENTAGAKNYQAVAPRVVSDQSVFYEC</sequence>
<dbReference type="PANTHER" id="PTHR31707">
    <property type="entry name" value="PECTINESTERASE"/>
    <property type="match status" value="1"/>
</dbReference>
<reference evidence="3" key="1">
    <citation type="journal article" date="2021" name="bioRxiv">
        <title>Whole Genome Assembly and Annotation of Northern Wild Rice, Zizania palustris L., Supports a Whole Genome Duplication in the Zizania Genus.</title>
        <authorList>
            <person name="Haas M."/>
            <person name="Kono T."/>
            <person name="Macchietto M."/>
            <person name="Millas R."/>
            <person name="McGilp L."/>
            <person name="Shao M."/>
            <person name="Duquette J."/>
            <person name="Hirsch C.N."/>
            <person name="Kimball J."/>
        </authorList>
    </citation>
    <scope>NUCLEOTIDE SEQUENCE</scope>
    <source>
        <tissue evidence="3">Fresh leaf tissue</tissue>
    </source>
</reference>
<accession>A0A8J5RRN3</accession>
<name>A0A8J5RRN3_ZIZPA</name>
<organism evidence="3 4">
    <name type="scientific">Zizania palustris</name>
    <name type="common">Northern wild rice</name>
    <dbReference type="NCBI Taxonomy" id="103762"/>
    <lineage>
        <taxon>Eukaryota</taxon>
        <taxon>Viridiplantae</taxon>
        <taxon>Streptophyta</taxon>
        <taxon>Embryophyta</taxon>
        <taxon>Tracheophyta</taxon>
        <taxon>Spermatophyta</taxon>
        <taxon>Magnoliopsida</taxon>
        <taxon>Liliopsida</taxon>
        <taxon>Poales</taxon>
        <taxon>Poaceae</taxon>
        <taxon>BOP clade</taxon>
        <taxon>Oryzoideae</taxon>
        <taxon>Oryzeae</taxon>
        <taxon>Zizaniinae</taxon>
        <taxon>Zizania</taxon>
    </lineage>
</organism>
<reference evidence="3" key="2">
    <citation type="submission" date="2021-02" db="EMBL/GenBank/DDBJ databases">
        <authorList>
            <person name="Kimball J.A."/>
            <person name="Haas M.W."/>
            <person name="Macchietto M."/>
            <person name="Kono T."/>
            <person name="Duquette J."/>
            <person name="Shao M."/>
        </authorList>
    </citation>
    <scope>NUCLEOTIDE SEQUENCE</scope>
    <source>
        <tissue evidence="3">Fresh leaf tissue</tissue>
    </source>
</reference>